<dbReference type="SUPFAM" id="SSF48592">
    <property type="entry name" value="GroEL equatorial domain-like"/>
    <property type="match status" value="1"/>
</dbReference>
<keyword evidence="4" id="KW-1185">Reference proteome</keyword>
<evidence type="ECO:0000256" key="2">
    <source>
        <dbReference type="ARBA" id="ARBA00022840"/>
    </source>
</evidence>
<dbReference type="Pfam" id="PF00118">
    <property type="entry name" value="Cpn60_TCP1"/>
    <property type="match status" value="1"/>
</dbReference>
<dbReference type="GO" id="GO:0005524">
    <property type="term" value="F:ATP binding"/>
    <property type="evidence" value="ECO:0007669"/>
    <property type="project" value="UniProtKB-KW"/>
</dbReference>
<keyword evidence="2" id="KW-0067">ATP-binding</keyword>
<proteinExistence type="predicted"/>
<dbReference type="Proteomes" id="UP000887565">
    <property type="component" value="Unplaced"/>
</dbReference>
<keyword evidence="1" id="KW-0547">Nucleotide-binding</keyword>
<evidence type="ECO:0000313" key="4">
    <source>
        <dbReference type="Proteomes" id="UP000887565"/>
    </source>
</evidence>
<reference evidence="5" key="1">
    <citation type="submission" date="2022-11" db="UniProtKB">
        <authorList>
            <consortium name="WormBaseParasite"/>
        </authorList>
    </citation>
    <scope>IDENTIFICATION</scope>
</reference>
<dbReference type="AlphaFoldDB" id="A0A915J1D9"/>
<dbReference type="GO" id="GO:0140662">
    <property type="term" value="F:ATP-dependent protein folding chaperone"/>
    <property type="evidence" value="ECO:0007669"/>
    <property type="project" value="InterPro"/>
</dbReference>
<dbReference type="InterPro" id="IPR002423">
    <property type="entry name" value="Cpn60/GroEL/TCP-1"/>
</dbReference>
<evidence type="ECO:0000313" key="5">
    <source>
        <dbReference type="WBParaSite" id="nRc.2.0.1.t19914-RA"/>
    </source>
</evidence>
<dbReference type="Gene3D" id="1.10.560.10">
    <property type="entry name" value="GroEL-like equatorial domain"/>
    <property type="match status" value="1"/>
</dbReference>
<organism evidence="4 5">
    <name type="scientific">Romanomermis culicivorax</name>
    <name type="common">Nematode worm</name>
    <dbReference type="NCBI Taxonomy" id="13658"/>
    <lineage>
        <taxon>Eukaryota</taxon>
        <taxon>Metazoa</taxon>
        <taxon>Ecdysozoa</taxon>
        <taxon>Nematoda</taxon>
        <taxon>Enoplea</taxon>
        <taxon>Dorylaimia</taxon>
        <taxon>Mermithida</taxon>
        <taxon>Mermithoidea</taxon>
        <taxon>Mermithidae</taxon>
        <taxon>Romanomermis</taxon>
    </lineage>
</organism>
<evidence type="ECO:0000256" key="3">
    <source>
        <dbReference type="ARBA" id="ARBA00023186"/>
    </source>
</evidence>
<keyword evidence="3" id="KW-0143">Chaperone</keyword>
<protein>
    <submittedName>
        <fullName evidence="5">Uncharacterized protein</fullName>
    </submittedName>
</protein>
<dbReference type="WBParaSite" id="nRc.2.0.1.t19914-RA">
    <property type="protein sequence ID" value="nRc.2.0.1.t19914-RA"/>
    <property type="gene ID" value="nRc.2.0.1.g19914"/>
</dbReference>
<evidence type="ECO:0000256" key="1">
    <source>
        <dbReference type="ARBA" id="ARBA00022741"/>
    </source>
</evidence>
<dbReference type="InterPro" id="IPR027413">
    <property type="entry name" value="GROEL-like_equatorial_sf"/>
</dbReference>
<dbReference type="PANTHER" id="PTHR11353">
    <property type="entry name" value="CHAPERONIN"/>
    <property type="match status" value="1"/>
</dbReference>
<name>A0A915J1D9_ROMCU</name>
<sequence length="116" mass="11962">MERLVLACGGVALNAVDELTPADGVPRVSGCVVPGAGAFELSAHARLTQLKNETKGRQRLGVQAFADAILIVPKVLAQNSGFDAQDSIVKLQETKSKMSGVGGEGPPMAVGFDITT</sequence>
<accession>A0A915J1D9</accession>
<dbReference type="InterPro" id="IPR017998">
    <property type="entry name" value="Chaperone_TCP-1"/>
</dbReference>